<comment type="caution">
    <text evidence="1">The sequence shown here is derived from an EMBL/GenBank/DDBJ whole genome shotgun (WGS) entry which is preliminary data.</text>
</comment>
<dbReference type="InterPro" id="IPR012347">
    <property type="entry name" value="Ferritin-like"/>
</dbReference>
<dbReference type="SUPFAM" id="SSF47240">
    <property type="entry name" value="Ferritin-like"/>
    <property type="match status" value="1"/>
</dbReference>
<protein>
    <submittedName>
        <fullName evidence="1">tRNA-(Ms[2]io[6]A)-hydroxylase</fullName>
    </submittedName>
</protein>
<dbReference type="GO" id="GO:0006400">
    <property type="term" value="P:tRNA modification"/>
    <property type="evidence" value="ECO:0007669"/>
    <property type="project" value="InterPro"/>
</dbReference>
<sequence length="211" mass="23862">MNLPQELIDFLPCRTPDAWVDQALAHPEELLIDHANCEKKAASTALNLMFRYIDKPVLLQKMSRLAREELRHFEQVTALMQKRGVVYRGLSASHYAQRLRQHVRTVEPGRLVDTLIVGAFIEARSCERFACLAPHLDAELGDFYRSLLKSEARHYQDYLGLARQFAEGPIDDRIALFAQLEGQAVMENDTEFRFHSGALDAPAKNAAGTAL</sequence>
<keyword evidence="2" id="KW-1185">Reference proteome</keyword>
<dbReference type="PIRSF" id="PIRSF020736">
    <property type="entry name" value="MiaE"/>
    <property type="match status" value="1"/>
</dbReference>
<dbReference type="PANTHER" id="PTHR42637">
    <property type="entry name" value="TRNA-(MS[2]IO[6]A)-HYDROXYLASE"/>
    <property type="match status" value="1"/>
</dbReference>
<dbReference type="CDD" id="cd07910">
    <property type="entry name" value="MiaE"/>
    <property type="match status" value="1"/>
</dbReference>
<accession>A0A7V7KZ79</accession>
<dbReference type="InterPro" id="IPR009078">
    <property type="entry name" value="Ferritin-like_SF"/>
</dbReference>
<dbReference type="InterPro" id="IPR010386">
    <property type="entry name" value="tRNA-Hydrxlase_MiaE"/>
</dbReference>
<reference evidence="1 2" key="1">
    <citation type="submission" date="2018-07" db="EMBL/GenBank/DDBJ databases">
        <title>Pseudomonas laoshanensis sp. nov., isolated from soil.</title>
        <authorList>
            <person name="Sun J."/>
            <person name="Yu L."/>
            <person name="Wang M."/>
            <person name="Zhang C."/>
        </authorList>
    </citation>
    <scope>NUCLEOTIDE SEQUENCE [LARGE SCALE GENOMIC DNA]</scope>
    <source>
        <strain evidence="1 2">Y22</strain>
    </source>
</reference>
<dbReference type="AlphaFoldDB" id="A0A7V7KZ79"/>
<dbReference type="EMBL" id="QOVF01000001">
    <property type="protein sequence ID" value="KAA0696851.1"/>
    <property type="molecule type" value="Genomic_DNA"/>
</dbReference>
<dbReference type="OrthoDB" id="9802518at2"/>
<dbReference type="PANTHER" id="PTHR42637:SF1">
    <property type="entry name" value="TRNA 2-(METHYLSULFANYL)-N(6)-ISOPENTENYLADENOSINE(37) HYDROXYLASE"/>
    <property type="match status" value="1"/>
</dbReference>
<proteinExistence type="predicted"/>
<dbReference type="Pfam" id="PF06175">
    <property type="entry name" value="MiaE"/>
    <property type="match status" value="1"/>
</dbReference>
<dbReference type="Gene3D" id="1.20.1260.10">
    <property type="match status" value="1"/>
</dbReference>
<dbReference type="RefSeq" id="WP_149331778.1">
    <property type="nucleotide sequence ID" value="NZ_QOVF01000001.1"/>
</dbReference>
<name>A0A7V7KZ79_9GAMM</name>
<gene>
    <name evidence="1" type="ORF">DT594_05905</name>
</gene>
<evidence type="ECO:0000313" key="2">
    <source>
        <dbReference type="Proteomes" id="UP000463138"/>
    </source>
</evidence>
<dbReference type="Proteomes" id="UP000463138">
    <property type="component" value="Unassembled WGS sequence"/>
</dbReference>
<dbReference type="GO" id="GO:0045301">
    <property type="term" value="F:tRNA 2-(methylsulfanyl)-N(6)-isopentenyladenosine(37) hydroxylase activity"/>
    <property type="evidence" value="ECO:0007669"/>
    <property type="project" value="InterPro"/>
</dbReference>
<evidence type="ECO:0000313" key="1">
    <source>
        <dbReference type="EMBL" id="KAA0696851.1"/>
    </source>
</evidence>
<organism evidence="1 2">
    <name type="scientific">Halopseudomonas laoshanensis</name>
    <dbReference type="NCBI Taxonomy" id="2268758"/>
    <lineage>
        <taxon>Bacteria</taxon>
        <taxon>Pseudomonadati</taxon>
        <taxon>Pseudomonadota</taxon>
        <taxon>Gammaproteobacteria</taxon>
        <taxon>Pseudomonadales</taxon>
        <taxon>Pseudomonadaceae</taxon>
        <taxon>Halopseudomonas</taxon>
    </lineage>
</organism>